<organism evidence="1 2">
    <name type="scientific">Hymenobacter negativus</name>
    <dbReference type="NCBI Taxonomy" id="2795026"/>
    <lineage>
        <taxon>Bacteria</taxon>
        <taxon>Pseudomonadati</taxon>
        <taxon>Bacteroidota</taxon>
        <taxon>Cytophagia</taxon>
        <taxon>Cytophagales</taxon>
        <taxon>Hymenobacteraceae</taxon>
        <taxon>Hymenobacter</taxon>
    </lineage>
</organism>
<dbReference type="EMBL" id="JAEDAE010000006">
    <property type="protein sequence ID" value="MBH8559230.1"/>
    <property type="molecule type" value="Genomic_DNA"/>
</dbReference>
<protein>
    <submittedName>
        <fullName evidence="1">Uncharacterized protein</fullName>
    </submittedName>
</protein>
<reference evidence="1 2" key="1">
    <citation type="submission" date="2020-12" db="EMBL/GenBank/DDBJ databases">
        <title>Hymenobacter sp.</title>
        <authorList>
            <person name="Kim M.K."/>
        </authorList>
    </citation>
    <scope>NUCLEOTIDE SEQUENCE [LARGE SCALE GENOMIC DNA]</scope>
    <source>
        <strain evidence="1 2">BT442</strain>
    </source>
</reference>
<comment type="caution">
    <text evidence="1">The sequence shown here is derived from an EMBL/GenBank/DDBJ whole genome shotgun (WGS) entry which is preliminary data.</text>
</comment>
<accession>A0ABS0Q9C8</accession>
<dbReference type="Proteomes" id="UP000625631">
    <property type="component" value="Unassembled WGS sequence"/>
</dbReference>
<proteinExistence type="predicted"/>
<evidence type="ECO:0000313" key="2">
    <source>
        <dbReference type="Proteomes" id="UP000625631"/>
    </source>
</evidence>
<keyword evidence="2" id="KW-1185">Reference proteome</keyword>
<name>A0ABS0Q9C8_9BACT</name>
<dbReference type="RefSeq" id="WP_198076012.1">
    <property type="nucleotide sequence ID" value="NZ_JAEDAE010000006.1"/>
</dbReference>
<gene>
    <name evidence="1" type="ORF">I7X13_14285</name>
</gene>
<evidence type="ECO:0000313" key="1">
    <source>
        <dbReference type="EMBL" id="MBH8559230.1"/>
    </source>
</evidence>
<sequence length="287" mass="32646">MDISVKSLWYKTMRELGQSPEYYSPEMRQKYAVLKEQLESGTDGPDFPWDEYERLVEKDWHSRLHEGGMAKRFFLEIKAELAAYTDEVNRFNKYPLTRANEHKQLVIINRLEKKKALLDAQMDSLDRIIKAEQELFGLHLPPSAPSTPASSASIIITLESLCYGEDIQSQEDLAKKIDKVWGHVKGKLTRVANSPAACAGVYKLLVWLGKLHYETPSSDWKAAIQERYGVIIPKGVDGYRIEPAPNSKPFTRAVWQAYSFIKATYPGWVAGKNLPPVYRNLPTLGKG</sequence>